<accession>A0A1V2I2H9</accession>
<gene>
    <name evidence="2" type="ORF">BL253_31380</name>
</gene>
<comment type="caution">
    <text evidence="2">The sequence shown here is derived from an EMBL/GenBank/DDBJ whole genome shotgun (WGS) entry which is preliminary data.</text>
</comment>
<proteinExistence type="predicted"/>
<sequence length="100" mass="10189">MAAAVGDAHLQRAARSGNAGHGSVSGDGSRRPPDDDGQARGSRIRAVLHQVPVVPGKDEVAVHLDRAEPVPVRQCPAGTGTGCSEPRSGPGRRGKAVAVR</sequence>
<dbReference type="EMBL" id="MOMC01000076">
    <property type="protein sequence ID" value="ONH23983.1"/>
    <property type="molecule type" value="Genomic_DNA"/>
</dbReference>
<feature type="compositionally biased region" description="Basic residues" evidence="1">
    <location>
        <begin position="90"/>
        <end position="100"/>
    </location>
</feature>
<evidence type="ECO:0000313" key="2">
    <source>
        <dbReference type="EMBL" id="ONH23983.1"/>
    </source>
</evidence>
<dbReference type="Proteomes" id="UP000188929">
    <property type="component" value="Unassembled WGS sequence"/>
</dbReference>
<evidence type="ECO:0000256" key="1">
    <source>
        <dbReference type="SAM" id="MobiDB-lite"/>
    </source>
</evidence>
<keyword evidence="3" id="KW-1185">Reference proteome</keyword>
<dbReference type="AlphaFoldDB" id="A0A1V2I2H9"/>
<name>A0A1V2I2H9_9ACTN</name>
<reference evidence="3" key="1">
    <citation type="submission" date="2016-10" db="EMBL/GenBank/DDBJ databases">
        <title>Frankia sp. NRRL B-16386 Genome sequencing.</title>
        <authorList>
            <person name="Ghodhbane-Gtari F."/>
            <person name="Swanson E."/>
            <person name="Gueddou A."/>
            <person name="Hezbri K."/>
            <person name="Ktari K."/>
            <person name="Nouioui I."/>
            <person name="Morris K."/>
            <person name="Simpson S."/>
            <person name="Abebe-Akele F."/>
            <person name="Thomas K."/>
            <person name="Gtari M."/>
            <person name="Tisa L.S."/>
        </authorList>
    </citation>
    <scope>NUCLEOTIDE SEQUENCE [LARGE SCALE GENOMIC DNA]</scope>
    <source>
        <strain evidence="3">NRRL B-16386</strain>
    </source>
</reference>
<feature type="region of interest" description="Disordered" evidence="1">
    <location>
        <begin position="1"/>
        <end position="45"/>
    </location>
</feature>
<feature type="compositionally biased region" description="Basic and acidic residues" evidence="1">
    <location>
        <begin position="28"/>
        <end position="38"/>
    </location>
</feature>
<protein>
    <submittedName>
        <fullName evidence="2">Uncharacterized protein</fullName>
    </submittedName>
</protein>
<evidence type="ECO:0000313" key="3">
    <source>
        <dbReference type="Proteomes" id="UP000188929"/>
    </source>
</evidence>
<feature type="region of interest" description="Disordered" evidence="1">
    <location>
        <begin position="71"/>
        <end position="100"/>
    </location>
</feature>
<organism evidence="2 3">
    <name type="scientific">Pseudofrankia asymbiotica</name>
    <dbReference type="NCBI Taxonomy" id="1834516"/>
    <lineage>
        <taxon>Bacteria</taxon>
        <taxon>Bacillati</taxon>
        <taxon>Actinomycetota</taxon>
        <taxon>Actinomycetes</taxon>
        <taxon>Frankiales</taxon>
        <taxon>Frankiaceae</taxon>
        <taxon>Pseudofrankia</taxon>
    </lineage>
</organism>